<dbReference type="EMBL" id="ADNS01000027">
    <property type="protein sequence ID" value="EFG80807.1"/>
    <property type="molecule type" value="Genomic_DNA"/>
</dbReference>
<evidence type="ECO:0000313" key="3">
    <source>
        <dbReference type="EMBL" id="EFG80807.1"/>
    </source>
</evidence>
<feature type="signal peptide" evidence="2">
    <location>
        <begin position="1"/>
        <end position="24"/>
    </location>
</feature>
<dbReference type="RefSeq" id="WP_003848910.1">
    <property type="nucleotide sequence ID" value="NZ_CP009244.1"/>
</dbReference>
<gene>
    <name evidence="3" type="ORF">HMPREF0281_02175</name>
</gene>
<reference evidence="3 4" key="1">
    <citation type="submission" date="2010-04" db="EMBL/GenBank/DDBJ databases">
        <authorList>
            <person name="Weinstock G."/>
            <person name="Sodergren E."/>
            <person name="Clifton S."/>
            <person name="Fulton L."/>
            <person name="Fulton B."/>
            <person name="Courtney L."/>
            <person name="Fronick C."/>
            <person name="Harrison M."/>
            <person name="Strong C."/>
            <person name="Farmer C."/>
            <person name="Delahaunty K."/>
            <person name="Markovic C."/>
            <person name="Hall O."/>
            <person name="Minx P."/>
            <person name="Tomlinson C."/>
            <person name="Mitreva M."/>
            <person name="Hou S."/>
            <person name="Wollam A."/>
            <person name="Pepin K.H."/>
            <person name="Johnson M."/>
            <person name="Bhonagiri V."/>
            <person name="Zhang X."/>
            <person name="Suruliraj S."/>
            <person name="Warren W."/>
            <person name="Chinwalla A."/>
            <person name="Mardis E.R."/>
            <person name="Wilson R.K."/>
        </authorList>
    </citation>
    <scope>NUCLEOTIDE SEQUENCE [LARGE SCALE GENOMIC DNA]</scope>
    <source>
        <strain evidence="3 4">DSM 20306</strain>
    </source>
</reference>
<sequence>MRTKLAAVITATAVTLTPVTVANAQELSSQVETSSENLSSSFTGSSSGSSTGSSVPVPQRTESTVLNIIRDVLVSVGVWAGLGSFYGSVIAPHIPHFNIYDVLPFLRG</sequence>
<keyword evidence="4" id="KW-1185">Reference proteome</keyword>
<name>A0ABP2IB76_CORAM</name>
<organism evidence="3 4">
    <name type="scientific">Corynebacterium ammoniagenes DSM 20306</name>
    <dbReference type="NCBI Taxonomy" id="649754"/>
    <lineage>
        <taxon>Bacteria</taxon>
        <taxon>Bacillati</taxon>
        <taxon>Actinomycetota</taxon>
        <taxon>Actinomycetes</taxon>
        <taxon>Mycobacteriales</taxon>
        <taxon>Corynebacteriaceae</taxon>
        <taxon>Corynebacterium</taxon>
    </lineage>
</organism>
<feature type="chain" id="PRO_5045273648" description="Gram-positive signal peptide protein, YSIRK family" evidence="2">
    <location>
        <begin position="25"/>
        <end position="108"/>
    </location>
</feature>
<protein>
    <recommendedName>
        <fullName evidence="5">Gram-positive signal peptide protein, YSIRK family</fullName>
    </recommendedName>
</protein>
<feature type="region of interest" description="Disordered" evidence="1">
    <location>
        <begin position="32"/>
        <end position="59"/>
    </location>
</feature>
<feature type="compositionally biased region" description="Low complexity" evidence="1">
    <location>
        <begin position="32"/>
        <end position="54"/>
    </location>
</feature>
<accession>A0ABP2IB76</accession>
<keyword evidence="2" id="KW-0732">Signal</keyword>
<dbReference type="Proteomes" id="UP000006015">
    <property type="component" value="Unassembled WGS sequence"/>
</dbReference>
<proteinExistence type="predicted"/>
<evidence type="ECO:0000256" key="2">
    <source>
        <dbReference type="SAM" id="SignalP"/>
    </source>
</evidence>
<evidence type="ECO:0000256" key="1">
    <source>
        <dbReference type="SAM" id="MobiDB-lite"/>
    </source>
</evidence>
<evidence type="ECO:0008006" key="5">
    <source>
        <dbReference type="Google" id="ProtNLM"/>
    </source>
</evidence>
<evidence type="ECO:0000313" key="4">
    <source>
        <dbReference type="Proteomes" id="UP000006015"/>
    </source>
</evidence>
<comment type="caution">
    <text evidence="3">The sequence shown here is derived from an EMBL/GenBank/DDBJ whole genome shotgun (WGS) entry which is preliminary data.</text>
</comment>